<organism evidence="2 3">
    <name type="scientific">Mycena alexandri</name>
    <dbReference type="NCBI Taxonomy" id="1745969"/>
    <lineage>
        <taxon>Eukaryota</taxon>
        <taxon>Fungi</taxon>
        <taxon>Dikarya</taxon>
        <taxon>Basidiomycota</taxon>
        <taxon>Agaricomycotina</taxon>
        <taxon>Agaricomycetes</taxon>
        <taxon>Agaricomycetidae</taxon>
        <taxon>Agaricales</taxon>
        <taxon>Marasmiineae</taxon>
        <taxon>Mycenaceae</taxon>
        <taxon>Mycena</taxon>
    </lineage>
</organism>
<sequence>MSNGPIRRYRPYPWPWGQPSILATIVEDQRIRADFWLDRDLGEEDDSSDSDYVFSERASSDSGISSGDSDEGIDSEHEETTVSEAELEYITRDGKTGWPISRTLSERAIEEEEVLARQIEELVKAERDTAAVYDPDEVVSLVTQLYELFINMGHWPEGSLRYAPHTDPPVNEALALQLGYAPAAVALMHRLPYLTWSANQSQHDSVLPRSRFADYTREEDLKEGRRGYPYKYFERCPDYDAWLLPIVLPGRDGWHVMLDTELGSVRAYSTESSPPRDTVEWRRHGEVGTGREDEERASWTEYRRATLVPAAHYFEEVIYAYRSLSRLPIIGADNNNPRQPLYKSSRHAWLVAREREEHETLLTLYRECGWPDQWRRAEFLEKWTVQLEEIAARSRKAMTGEL</sequence>
<reference evidence="2" key="1">
    <citation type="submission" date="2023-03" db="EMBL/GenBank/DDBJ databases">
        <title>Massive genome expansion in bonnet fungi (Mycena s.s.) driven by repeated elements and novel gene families across ecological guilds.</title>
        <authorList>
            <consortium name="Lawrence Berkeley National Laboratory"/>
            <person name="Harder C.B."/>
            <person name="Miyauchi S."/>
            <person name="Viragh M."/>
            <person name="Kuo A."/>
            <person name="Thoen E."/>
            <person name="Andreopoulos B."/>
            <person name="Lu D."/>
            <person name="Skrede I."/>
            <person name="Drula E."/>
            <person name="Henrissat B."/>
            <person name="Morin E."/>
            <person name="Kohler A."/>
            <person name="Barry K."/>
            <person name="LaButti K."/>
            <person name="Morin E."/>
            <person name="Salamov A."/>
            <person name="Lipzen A."/>
            <person name="Mereny Z."/>
            <person name="Hegedus B."/>
            <person name="Baldrian P."/>
            <person name="Stursova M."/>
            <person name="Weitz H."/>
            <person name="Taylor A."/>
            <person name="Grigoriev I.V."/>
            <person name="Nagy L.G."/>
            <person name="Martin F."/>
            <person name="Kauserud H."/>
        </authorList>
    </citation>
    <scope>NUCLEOTIDE SEQUENCE</scope>
    <source>
        <strain evidence="2">CBHHK200</strain>
    </source>
</reference>
<feature type="region of interest" description="Disordered" evidence="1">
    <location>
        <begin position="38"/>
        <end position="86"/>
    </location>
</feature>
<accession>A0AAD6T1Z3</accession>
<protein>
    <submittedName>
        <fullName evidence="2">Uncharacterized protein</fullName>
    </submittedName>
</protein>
<comment type="caution">
    <text evidence="2">The sequence shown here is derived from an EMBL/GenBank/DDBJ whole genome shotgun (WGS) entry which is preliminary data.</text>
</comment>
<dbReference type="EMBL" id="JARJCM010000034">
    <property type="protein sequence ID" value="KAJ7037918.1"/>
    <property type="molecule type" value="Genomic_DNA"/>
</dbReference>
<dbReference type="Proteomes" id="UP001218188">
    <property type="component" value="Unassembled WGS sequence"/>
</dbReference>
<evidence type="ECO:0000256" key="1">
    <source>
        <dbReference type="SAM" id="MobiDB-lite"/>
    </source>
</evidence>
<keyword evidence="3" id="KW-1185">Reference proteome</keyword>
<evidence type="ECO:0000313" key="3">
    <source>
        <dbReference type="Proteomes" id="UP001218188"/>
    </source>
</evidence>
<proteinExistence type="predicted"/>
<dbReference type="AlphaFoldDB" id="A0AAD6T1Z3"/>
<evidence type="ECO:0000313" key="2">
    <source>
        <dbReference type="EMBL" id="KAJ7037918.1"/>
    </source>
</evidence>
<name>A0AAD6T1Z3_9AGAR</name>
<gene>
    <name evidence="2" type="ORF">C8F04DRAFT_1232242</name>
</gene>